<dbReference type="Pfam" id="PF01081">
    <property type="entry name" value="Aldolase"/>
    <property type="match status" value="1"/>
</dbReference>
<dbReference type="SUPFAM" id="SSF51569">
    <property type="entry name" value="Aldolase"/>
    <property type="match status" value="1"/>
</dbReference>
<name>A0ABW0J9A8_9BURK</name>
<accession>A0ABW0J9A8</accession>
<comment type="subunit">
    <text evidence="3">Homotrimer.</text>
</comment>
<dbReference type="PANTHER" id="PTHR30246:SF1">
    <property type="entry name" value="2-DEHYDRO-3-DEOXY-6-PHOSPHOGALACTONATE ALDOLASE-RELATED"/>
    <property type="match status" value="1"/>
</dbReference>
<evidence type="ECO:0000256" key="3">
    <source>
        <dbReference type="ARBA" id="ARBA00011233"/>
    </source>
</evidence>
<dbReference type="NCBIfam" id="NF006600">
    <property type="entry name" value="PRK09140.1"/>
    <property type="match status" value="1"/>
</dbReference>
<dbReference type="Gene3D" id="3.20.20.70">
    <property type="entry name" value="Aldolase class I"/>
    <property type="match status" value="1"/>
</dbReference>
<gene>
    <name evidence="6" type="ORF">ACFPTO_12505</name>
</gene>
<evidence type="ECO:0000256" key="4">
    <source>
        <dbReference type="ARBA" id="ARBA00023239"/>
    </source>
</evidence>
<dbReference type="PANTHER" id="PTHR30246">
    <property type="entry name" value="2-KETO-3-DEOXY-6-PHOSPHOGLUCONATE ALDOLASE"/>
    <property type="match status" value="1"/>
</dbReference>
<keyword evidence="4 6" id="KW-0456">Lyase</keyword>
<comment type="pathway">
    <text evidence="1">Carbohydrate acid metabolism.</text>
</comment>
<comment type="caution">
    <text evidence="6">The sequence shown here is derived from an EMBL/GenBank/DDBJ whole genome shotgun (WGS) entry which is preliminary data.</text>
</comment>
<reference evidence="7" key="1">
    <citation type="journal article" date="2019" name="Int. J. Syst. Evol. Microbiol.">
        <title>The Global Catalogue of Microorganisms (GCM) 10K type strain sequencing project: providing services to taxonomists for standard genome sequencing and annotation.</title>
        <authorList>
            <consortium name="The Broad Institute Genomics Platform"/>
            <consortium name="The Broad Institute Genome Sequencing Center for Infectious Disease"/>
            <person name="Wu L."/>
            <person name="Ma J."/>
        </authorList>
    </citation>
    <scope>NUCLEOTIDE SEQUENCE [LARGE SCALE GENOMIC DNA]</scope>
    <source>
        <strain evidence="7">CCUG 56042</strain>
    </source>
</reference>
<dbReference type="InterPro" id="IPR000887">
    <property type="entry name" value="Aldlse_KDPG_KHG"/>
</dbReference>
<protein>
    <submittedName>
        <fullName evidence="6">2-dehydro-3-deoxy-6-phosphogalactonate aldolase</fullName>
        <ecNumber evidence="6">4.1.2.21</ecNumber>
    </submittedName>
</protein>
<evidence type="ECO:0000313" key="7">
    <source>
        <dbReference type="Proteomes" id="UP001596103"/>
    </source>
</evidence>
<dbReference type="RefSeq" id="WP_377711647.1">
    <property type="nucleotide sequence ID" value="NZ_JBHSMP010000013.1"/>
</dbReference>
<evidence type="ECO:0000256" key="5">
    <source>
        <dbReference type="ARBA" id="ARBA00023277"/>
    </source>
</evidence>
<dbReference type="EC" id="4.1.2.21" evidence="6"/>
<dbReference type="CDD" id="cd00452">
    <property type="entry name" value="KDPG_aldolase"/>
    <property type="match status" value="1"/>
</dbReference>
<dbReference type="Proteomes" id="UP001596103">
    <property type="component" value="Unassembled WGS sequence"/>
</dbReference>
<keyword evidence="7" id="KW-1185">Reference proteome</keyword>
<evidence type="ECO:0000256" key="1">
    <source>
        <dbReference type="ARBA" id="ARBA00004761"/>
    </source>
</evidence>
<proteinExistence type="inferred from homology"/>
<sequence length="232" mass="23802">METELNLPAPYTPHAGFVAAFGACRMIAIMRGIRPAEAADHGRALYEAGFRLIEVPLNSPDPLDSIAALRAALPADALIGAGTVLTPERVRDVKAAGGELIVMPHADVDVVLAAKLQGLACVPGVATPTEAFAALKHGADALKMFPAEQLGPAVTKAWRAVIPHAVPLLPVGGVKPDNMGPQLAAGASGFGLGSALYRPGQDVGTTRANAQAFIAGWQNVQRAQGTDQGAQA</sequence>
<keyword evidence="5" id="KW-0119">Carbohydrate metabolism</keyword>
<comment type="similarity">
    <text evidence="2">Belongs to the KHG/KDPG aldolase family.</text>
</comment>
<organism evidence="6 7">
    <name type="scientific">Paraburkholderia denitrificans</name>
    <dbReference type="NCBI Taxonomy" id="694025"/>
    <lineage>
        <taxon>Bacteria</taxon>
        <taxon>Pseudomonadati</taxon>
        <taxon>Pseudomonadota</taxon>
        <taxon>Betaproteobacteria</taxon>
        <taxon>Burkholderiales</taxon>
        <taxon>Burkholderiaceae</taxon>
        <taxon>Paraburkholderia</taxon>
    </lineage>
</organism>
<dbReference type="InterPro" id="IPR013785">
    <property type="entry name" value="Aldolase_TIM"/>
</dbReference>
<dbReference type="EMBL" id="JBHSMP010000013">
    <property type="protein sequence ID" value="MFC5429613.1"/>
    <property type="molecule type" value="Genomic_DNA"/>
</dbReference>
<dbReference type="GO" id="GO:0008674">
    <property type="term" value="F:2-dehydro-3-deoxy-6-phosphogalactonate aldolase activity"/>
    <property type="evidence" value="ECO:0007669"/>
    <property type="project" value="UniProtKB-EC"/>
</dbReference>
<evidence type="ECO:0000256" key="2">
    <source>
        <dbReference type="ARBA" id="ARBA00006906"/>
    </source>
</evidence>
<evidence type="ECO:0000313" key="6">
    <source>
        <dbReference type="EMBL" id="MFC5429613.1"/>
    </source>
</evidence>